<accession>A0A9D1MAS5</accession>
<reference evidence="3" key="1">
    <citation type="submission" date="2020-10" db="EMBL/GenBank/DDBJ databases">
        <authorList>
            <person name="Gilroy R."/>
        </authorList>
    </citation>
    <scope>NUCLEOTIDE SEQUENCE</scope>
    <source>
        <strain evidence="3">USAMLcec3-3695</strain>
    </source>
</reference>
<dbReference type="Proteomes" id="UP000824109">
    <property type="component" value="Unassembled WGS sequence"/>
</dbReference>
<dbReference type="PANTHER" id="PTHR47545:SF2">
    <property type="entry name" value="CC-ADDING TRNA NUCLEOTIDYLTRANSFERASE"/>
    <property type="match status" value="1"/>
</dbReference>
<dbReference type="EMBL" id="DVNB01000029">
    <property type="protein sequence ID" value="HIU56760.1"/>
    <property type="molecule type" value="Genomic_DNA"/>
</dbReference>
<sequence>MGLFLNPGNDAFTADTFFDAMVHMDKPSAYFCFMPESALRDVFPELLRLRGVPQPPEHHKEGDVWNHTMLVLDEAAKLRSLAGQPLAFMLSALTHDLGKYSTTETIDGRIRAFGHEEAGAPMAETLLRRFTDDAELIGYVTNMCRLHMRPNMLAAQNSGQKAVNRLLRLSEAPGDLLLLAKADHMGRIDPPDYSAAEEYLKAGLAAYTASESRDK</sequence>
<dbReference type="PANTHER" id="PTHR47545">
    <property type="entry name" value="MULTIFUNCTIONAL CCA PROTEIN"/>
    <property type="match status" value="1"/>
</dbReference>
<name>A0A9D1MAS5_9FIRM</name>
<evidence type="ECO:0000313" key="4">
    <source>
        <dbReference type="Proteomes" id="UP000824109"/>
    </source>
</evidence>
<protein>
    <recommendedName>
        <fullName evidence="2">HD domain-containing protein</fullName>
    </recommendedName>
</protein>
<dbReference type="InterPro" id="IPR003607">
    <property type="entry name" value="HD/PDEase_dom"/>
</dbReference>
<comment type="caution">
    <text evidence="3">The sequence shown here is derived from an EMBL/GenBank/DDBJ whole genome shotgun (WGS) entry which is preliminary data.</text>
</comment>
<evidence type="ECO:0000259" key="2">
    <source>
        <dbReference type="Pfam" id="PF01966"/>
    </source>
</evidence>
<dbReference type="Gene3D" id="1.10.3090.10">
    <property type="entry name" value="cca-adding enzyme, domain 2"/>
    <property type="match status" value="1"/>
</dbReference>
<proteinExistence type="predicted"/>
<evidence type="ECO:0000256" key="1">
    <source>
        <dbReference type="ARBA" id="ARBA00022741"/>
    </source>
</evidence>
<reference evidence="3" key="2">
    <citation type="journal article" date="2021" name="PeerJ">
        <title>Extensive microbial diversity within the chicken gut microbiome revealed by metagenomics and culture.</title>
        <authorList>
            <person name="Gilroy R."/>
            <person name="Ravi A."/>
            <person name="Getino M."/>
            <person name="Pursley I."/>
            <person name="Horton D.L."/>
            <person name="Alikhan N.F."/>
            <person name="Baker D."/>
            <person name="Gharbi K."/>
            <person name="Hall N."/>
            <person name="Watson M."/>
            <person name="Adriaenssens E.M."/>
            <person name="Foster-Nyarko E."/>
            <person name="Jarju S."/>
            <person name="Secka A."/>
            <person name="Antonio M."/>
            <person name="Oren A."/>
            <person name="Chaudhuri R.R."/>
            <person name="La Ragione R."/>
            <person name="Hildebrand F."/>
            <person name="Pallen M.J."/>
        </authorList>
    </citation>
    <scope>NUCLEOTIDE SEQUENCE</scope>
    <source>
        <strain evidence="3">USAMLcec3-3695</strain>
    </source>
</reference>
<keyword evidence="1" id="KW-0547">Nucleotide-binding</keyword>
<evidence type="ECO:0000313" key="3">
    <source>
        <dbReference type="EMBL" id="HIU56760.1"/>
    </source>
</evidence>
<gene>
    <name evidence="3" type="ORF">IAA61_02975</name>
</gene>
<dbReference type="SUPFAM" id="SSF109604">
    <property type="entry name" value="HD-domain/PDEase-like"/>
    <property type="match status" value="1"/>
</dbReference>
<dbReference type="Pfam" id="PF01966">
    <property type="entry name" value="HD"/>
    <property type="match status" value="1"/>
</dbReference>
<organism evidence="3 4">
    <name type="scientific">Candidatus Ornithomonoglobus merdipullorum</name>
    <dbReference type="NCBI Taxonomy" id="2840895"/>
    <lineage>
        <taxon>Bacteria</taxon>
        <taxon>Bacillati</taxon>
        <taxon>Bacillota</taxon>
        <taxon>Clostridia</taxon>
        <taxon>Candidatus Ornithomonoglobus</taxon>
    </lineage>
</organism>
<dbReference type="GO" id="GO:0000166">
    <property type="term" value="F:nucleotide binding"/>
    <property type="evidence" value="ECO:0007669"/>
    <property type="project" value="UniProtKB-KW"/>
</dbReference>
<dbReference type="AlphaFoldDB" id="A0A9D1MAS5"/>
<dbReference type="CDD" id="cd00077">
    <property type="entry name" value="HDc"/>
    <property type="match status" value="1"/>
</dbReference>
<dbReference type="InterPro" id="IPR006674">
    <property type="entry name" value="HD_domain"/>
</dbReference>
<feature type="domain" description="HD" evidence="2">
    <location>
        <begin position="64"/>
        <end position="158"/>
    </location>
</feature>
<dbReference type="InterPro" id="IPR050124">
    <property type="entry name" value="tRNA_CCA-adding_enzyme"/>
</dbReference>